<dbReference type="Pfam" id="PF05016">
    <property type="entry name" value="ParE_toxin"/>
    <property type="match status" value="1"/>
</dbReference>
<dbReference type="RefSeq" id="WP_111160547.1">
    <property type="nucleotide sequence ID" value="NZ_PCDP01000035.1"/>
</dbReference>
<evidence type="ECO:0000256" key="1">
    <source>
        <dbReference type="ARBA" id="ARBA00006226"/>
    </source>
</evidence>
<dbReference type="PANTHER" id="PTHR33755:SF6">
    <property type="entry name" value="PLASMID STABILIZATION SYSTEM PROTEIN"/>
    <property type="match status" value="1"/>
</dbReference>
<evidence type="ECO:0000313" key="4">
    <source>
        <dbReference type="Proteomes" id="UP000248925"/>
    </source>
</evidence>
<reference evidence="3 4" key="1">
    <citation type="journal article" date="2018" name="Sci. Rep.">
        <title>Rhizobium tumorigenes sp. nov., a novel plant tumorigenic bacterium isolated from cane gall tumors on thornless blackberry.</title>
        <authorList>
            <person name="Kuzmanovi N."/>
            <person name="Smalla K."/>
            <person name="Gronow S."/>
            <person name="PuBawska J."/>
        </authorList>
    </citation>
    <scope>NUCLEOTIDE SEQUENCE [LARGE SCALE GENOMIC DNA]</scope>
    <source>
        <strain evidence="3 4">CCBAU 85046</strain>
    </source>
</reference>
<dbReference type="AlphaFoldDB" id="A0A2W4CL81"/>
<dbReference type="InterPro" id="IPR035093">
    <property type="entry name" value="RelE/ParE_toxin_dom_sf"/>
</dbReference>
<dbReference type="EMBL" id="PCDP01000035">
    <property type="protein sequence ID" value="PZM13697.1"/>
    <property type="molecule type" value="Genomic_DNA"/>
</dbReference>
<organism evidence="3 4">
    <name type="scientific">Rhizobium tubonense</name>
    <dbReference type="NCBI Taxonomy" id="484088"/>
    <lineage>
        <taxon>Bacteria</taxon>
        <taxon>Pseudomonadati</taxon>
        <taxon>Pseudomonadota</taxon>
        <taxon>Alphaproteobacteria</taxon>
        <taxon>Hyphomicrobiales</taxon>
        <taxon>Rhizobiaceae</taxon>
        <taxon>Rhizobium/Agrobacterium group</taxon>
        <taxon>Rhizobium</taxon>
    </lineage>
</organism>
<keyword evidence="4" id="KW-1185">Reference proteome</keyword>
<comment type="caution">
    <text evidence="3">The sequence shown here is derived from an EMBL/GenBank/DDBJ whole genome shotgun (WGS) entry which is preliminary data.</text>
</comment>
<protein>
    <submittedName>
        <fullName evidence="3">Plasmid stabilization protein ParE</fullName>
    </submittedName>
</protein>
<dbReference type="OrthoDB" id="9814952at2"/>
<accession>A0A2W4CL81</accession>
<gene>
    <name evidence="3" type="ORF">CPY51_12475</name>
</gene>
<proteinExistence type="inferred from homology"/>
<evidence type="ECO:0000313" key="3">
    <source>
        <dbReference type="EMBL" id="PZM13697.1"/>
    </source>
</evidence>
<sequence length="103" mass="11954">MEYRIDFHPAAEQELADIYEYIADQSGATRAWNFVSGIRDHCTELTTFPERGTRRDDLRPGLRIIGHRRRVSIAFSVKNDSLRILGIFYAGRQISAEILEQRE</sequence>
<dbReference type="InterPro" id="IPR051803">
    <property type="entry name" value="TA_system_RelE-like_toxin"/>
</dbReference>
<keyword evidence="2" id="KW-1277">Toxin-antitoxin system</keyword>
<evidence type="ECO:0000256" key="2">
    <source>
        <dbReference type="ARBA" id="ARBA00022649"/>
    </source>
</evidence>
<dbReference type="Gene3D" id="3.30.2310.20">
    <property type="entry name" value="RelE-like"/>
    <property type="match status" value="1"/>
</dbReference>
<name>A0A2W4CL81_9HYPH</name>
<comment type="similarity">
    <text evidence="1">Belongs to the RelE toxin family.</text>
</comment>
<dbReference type="PANTHER" id="PTHR33755">
    <property type="entry name" value="TOXIN PARE1-RELATED"/>
    <property type="match status" value="1"/>
</dbReference>
<dbReference type="InterPro" id="IPR007712">
    <property type="entry name" value="RelE/ParE_toxin"/>
</dbReference>
<dbReference type="Proteomes" id="UP000248925">
    <property type="component" value="Unassembled WGS sequence"/>
</dbReference>